<accession>A0A8E6L5F1</accession>
<reference evidence="1 2" key="1">
    <citation type="submission" date="2021-03" db="EMBL/GenBank/DDBJ databases">
        <title>Characterization and complete genome analysis of a novel phage JD01 infecting Salmonella enteritidis.</title>
        <authorList>
            <person name="Li Z."/>
            <person name="Zhao C."/>
            <person name="Jiang J."/>
            <person name="Xu C."/>
        </authorList>
    </citation>
    <scope>NUCLEOTIDE SEQUENCE [LARGE SCALE GENOMIC DNA]</scope>
</reference>
<dbReference type="Proteomes" id="UP000676606">
    <property type="component" value="Segment"/>
</dbReference>
<evidence type="ECO:0000313" key="1">
    <source>
        <dbReference type="EMBL" id="QVQ56297.1"/>
    </source>
</evidence>
<organism evidence="1 2">
    <name type="scientific">Salmonella phage JD01</name>
    <dbReference type="NCBI Taxonomy" id="2831178"/>
    <lineage>
        <taxon>Viruses</taxon>
        <taxon>Duplodnaviria</taxon>
        <taxon>Heunggongvirae</taxon>
        <taxon>Uroviricota</taxon>
        <taxon>Caudoviricetes</taxon>
        <taxon>Sarkviridae</taxon>
        <taxon>Guernseyvirinae</taxon>
        <taxon>Jerseyvirus</taxon>
        <taxon>Jerseyvirus JD01</taxon>
    </lineage>
</organism>
<protein>
    <submittedName>
        <fullName evidence="1">Uncharacterized protein</fullName>
    </submittedName>
</protein>
<proteinExistence type="predicted"/>
<dbReference type="GeneID" id="79713655"/>
<dbReference type="RefSeq" id="YP_010746909.1">
    <property type="nucleotide sequence ID" value="NC_073189.1"/>
</dbReference>
<name>A0A8E6L5F1_9CAUD</name>
<sequence>MRQLTEEKDMKAQTLEFPYGEIEFTSDEYIDASTLTIQMNQWRFDNGLQPRNLAQILKTDDCRDFMRVCEEETGVVPLKTTRGRNGKTWLSLHLAVYIAEQYSTYFHFLVIDRFLTQRQVELRNIGAVSFVELNAAVSRMIERTEGRIGRIGHFIHVANAIKESIDIREVTGFDTWDSQDAKTNQLRSDIQKAMVTLLDMEAVNSWDELKETIPRVVRKCAANIR</sequence>
<dbReference type="KEGG" id="vg:79713655"/>
<evidence type="ECO:0000313" key="2">
    <source>
        <dbReference type="Proteomes" id="UP000676606"/>
    </source>
</evidence>
<keyword evidence="2" id="KW-1185">Reference proteome</keyword>
<dbReference type="EMBL" id="MW715619">
    <property type="protein sequence ID" value="QVQ56297.1"/>
    <property type="molecule type" value="Genomic_DNA"/>
</dbReference>